<evidence type="ECO:0000259" key="1">
    <source>
        <dbReference type="Pfam" id="PF22274"/>
    </source>
</evidence>
<dbReference type="Pfam" id="PF22279">
    <property type="entry name" value="DGF-1_N"/>
    <property type="match status" value="2"/>
</dbReference>
<feature type="domain" description="Dispersed gene family protein 1 N-terminal" evidence="2">
    <location>
        <begin position="5"/>
        <end position="72"/>
    </location>
</feature>
<organism evidence="3 4">
    <name type="scientific">Trypanosoma conorhini</name>
    <dbReference type="NCBI Taxonomy" id="83891"/>
    <lineage>
        <taxon>Eukaryota</taxon>
        <taxon>Discoba</taxon>
        <taxon>Euglenozoa</taxon>
        <taxon>Kinetoplastea</taxon>
        <taxon>Metakinetoplastina</taxon>
        <taxon>Trypanosomatida</taxon>
        <taxon>Trypanosomatidae</taxon>
        <taxon>Trypanosoma</taxon>
    </lineage>
</organism>
<dbReference type="EMBL" id="MKKU01000846">
    <property type="protein sequence ID" value="RNF01077.1"/>
    <property type="molecule type" value="Genomic_DNA"/>
</dbReference>
<evidence type="ECO:0000259" key="2">
    <source>
        <dbReference type="Pfam" id="PF22279"/>
    </source>
</evidence>
<protein>
    <submittedName>
        <fullName evidence="3">Putative dispersed gene family protein 1 (DGF-1)</fullName>
    </submittedName>
</protein>
<feature type="domain" description="Dispersed gene family protein 1 beta-sheet" evidence="1">
    <location>
        <begin position="135"/>
        <end position="299"/>
    </location>
</feature>
<name>A0A422N6G8_9TRYP</name>
<feature type="non-terminal residue" evidence="3">
    <location>
        <position position="628"/>
    </location>
</feature>
<accession>A0A422N6G8</accession>
<comment type="caution">
    <text evidence="3">The sequence shown here is derived from an EMBL/GenBank/DDBJ whole genome shotgun (WGS) entry which is preliminary data.</text>
</comment>
<dbReference type="RefSeq" id="XP_029224378.1">
    <property type="nucleotide sequence ID" value="XM_029375520.1"/>
</dbReference>
<evidence type="ECO:0000313" key="4">
    <source>
        <dbReference type="Proteomes" id="UP000284403"/>
    </source>
</evidence>
<reference evidence="3 4" key="1">
    <citation type="journal article" date="2018" name="BMC Genomics">
        <title>Genomic comparison of Trypanosoma conorhini and Trypanosoma rangeli to Trypanosoma cruzi strains of high and low virulence.</title>
        <authorList>
            <person name="Bradwell K.R."/>
            <person name="Koparde V.N."/>
            <person name="Matveyev A.V."/>
            <person name="Serrano M.G."/>
            <person name="Alves J.M."/>
            <person name="Parikh H."/>
            <person name="Huang B."/>
            <person name="Lee V."/>
            <person name="Espinosa-Alvarez O."/>
            <person name="Ortiz P.A."/>
            <person name="Costa-Martins A.G."/>
            <person name="Teixeira M.M."/>
            <person name="Buck G.A."/>
        </authorList>
    </citation>
    <scope>NUCLEOTIDE SEQUENCE [LARGE SCALE GENOMIC DNA]</scope>
    <source>
        <strain evidence="3 4">025E</strain>
    </source>
</reference>
<dbReference type="InterPro" id="IPR053915">
    <property type="entry name" value="DGF-1_b-sheet_dom"/>
</dbReference>
<feature type="domain" description="Dispersed gene family protein 1 N-terminal" evidence="2">
    <location>
        <begin position="413"/>
        <end position="480"/>
    </location>
</feature>
<keyword evidence="4" id="KW-1185">Reference proteome</keyword>
<proteinExistence type="predicted"/>
<dbReference type="OrthoDB" id="249532at2759"/>
<gene>
    <name evidence="3" type="ORF">Tco025E_08677</name>
</gene>
<sequence>MRGDGAVSVQCNRVGDTMLHTAADYATHGLASVEIVPCGGCAAALNCFPSLTSSVEGCACQCSPGGAGAACLPPGVPLAKPTGDTRGCLRNVAVTESVTFGGEQATLCFEAVVFSGPITATVDLRLMDAFAEELRVTLRQCLLAGGAQLRIKGLDEHTSQLMPGVLVSMENVTATEGTIVLQGTLPPRSRVLLADAALSATVNGSRYAPVTAGAEGKRYGPVLVLDALRLLSSQLVLTRTTLTCGGDACAALLVERDLALDAASSFYMDNCAMNAHHAVMGFLASQLTVAGGSVFALQHNSWRVKRSERPSDAWWCDGVTVAEGSVLQFAGNKFGPSASVLRTGALTLKRGAWLVQRDNDFRVRTVFLVDRVSMEAGSTWSVLRNNFLRAPGGFSGASMWNYFPTSDSAAVEPTVHVTCNYLAGEPLTSYRRIAMQMDMTNYECGACARPAECFPGNTTTASGDGCDCTCAAGGHGDACLPAEVPKALGPRPPLAVAPAEVPCVHGGTVSALPAPTPGVSGLCFVDVHFTSPLAIDLGEFRPTTQTLNITLLRCRLSGLRLTGNSEYAVHMSVTASTVDDGSVVFDGAFGAGSQLRLADSVVDTVGPFGVSLAAEFGTDSSVLLLRST</sequence>
<dbReference type="GeneID" id="40322288"/>
<dbReference type="InterPro" id="IPR053914">
    <property type="entry name" value="DGF-1_N"/>
</dbReference>
<evidence type="ECO:0000313" key="3">
    <source>
        <dbReference type="EMBL" id="RNF01077.1"/>
    </source>
</evidence>
<feature type="domain" description="Dispersed gene family protein 1 beta-sheet" evidence="1">
    <location>
        <begin position="560"/>
        <end position="610"/>
    </location>
</feature>
<dbReference type="Proteomes" id="UP000284403">
    <property type="component" value="Unassembled WGS sequence"/>
</dbReference>
<dbReference type="Pfam" id="PF22274">
    <property type="entry name" value="DGF-1_beta-sheet"/>
    <property type="match status" value="2"/>
</dbReference>
<dbReference type="AlphaFoldDB" id="A0A422N6G8"/>